<dbReference type="EMBL" id="JAAKFY010000005">
    <property type="protein sequence ID" value="KAF3857154.1"/>
    <property type="molecule type" value="Genomic_DNA"/>
</dbReference>
<sequence>MTVGSRRSSLCLTSLYWFSICKCLTELSVKHCFLIKLNDSRKAEGLFCLFNSEETHGPASTPFWASSTVFFILVTLDLASLCTPGVLVYQC</sequence>
<keyword evidence="3" id="KW-1185">Reference proteome</keyword>
<gene>
    <name evidence="2" type="ORF">F7725_009013</name>
</gene>
<reference evidence="2 3" key="1">
    <citation type="submission" date="2020-03" db="EMBL/GenBank/DDBJ databases">
        <title>Dissostichus mawsoni Genome sequencing and assembly.</title>
        <authorList>
            <person name="Park H."/>
        </authorList>
    </citation>
    <scope>NUCLEOTIDE SEQUENCE [LARGE SCALE GENOMIC DNA]</scope>
    <source>
        <strain evidence="2">DM0001</strain>
        <tissue evidence="2">Muscle</tissue>
    </source>
</reference>
<organism evidence="2 3">
    <name type="scientific">Dissostichus mawsoni</name>
    <name type="common">Antarctic cod</name>
    <dbReference type="NCBI Taxonomy" id="36200"/>
    <lineage>
        <taxon>Eukaryota</taxon>
        <taxon>Metazoa</taxon>
        <taxon>Chordata</taxon>
        <taxon>Craniata</taxon>
        <taxon>Vertebrata</taxon>
        <taxon>Euteleostomi</taxon>
        <taxon>Actinopterygii</taxon>
        <taxon>Neopterygii</taxon>
        <taxon>Teleostei</taxon>
        <taxon>Neoteleostei</taxon>
        <taxon>Acanthomorphata</taxon>
        <taxon>Eupercaria</taxon>
        <taxon>Perciformes</taxon>
        <taxon>Notothenioidei</taxon>
        <taxon>Nototheniidae</taxon>
        <taxon>Dissostichus</taxon>
    </lineage>
</organism>
<dbReference type="Proteomes" id="UP000518266">
    <property type="component" value="Unassembled WGS sequence"/>
</dbReference>
<evidence type="ECO:0000256" key="1">
    <source>
        <dbReference type="SAM" id="SignalP"/>
    </source>
</evidence>
<keyword evidence="1" id="KW-0732">Signal</keyword>
<name>A0A7J5Z5Q7_DISMA</name>
<feature type="signal peptide" evidence="1">
    <location>
        <begin position="1"/>
        <end position="23"/>
    </location>
</feature>
<evidence type="ECO:0000313" key="2">
    <source>
        <dbReference type="EMBL" id="KAF3857154.1"/>
    </source>
</evidence>
<dbReference type="AlphaFoldDB" id="A0A7J5Z5Q7"/>
<feature type="chain" id="PRO_5029607019" description="Secreted protein" evidence="1">
    <location>
        <begin position="24"/>
        <end position="91"/>
    </location>
</feature>
<accession>A0A7J5Z5Q7</accession>
<protein>
    <recommendedName>
        <fullName evidence="4">Secreted protein</fullName>
    </recommendedName>
</protein>
<evidence type="ECO:0008006" key="4">
    <source>
        <dbReference type="Google" id="ProtNLM"/>
    </source>
</evidence>
<evidence type="ECO:0000313" key="3">
    <source>
        <dbReference type="Proteomes" id="UP000518266"/>
    </source>
</evidence>
<comment type="caution">
    <text evidence="2">The sequence shown here is derived from an EMBL/GenBank/DDBJ whole genome shotgun (WGS) entry which is preliminary data.</text>
</comment>
<proteinExistence type="predicted"/>